<keyword evidence="3" id="KW-1185">Reference proteome</keyword>
<dbReference type="InterPro" id="IPR010730">
    <property type="entry name" value="HET"/>
</dbReference>
<sequence length="790" mass="88907">MEVSEPEIDRKLEDQGRVAYNHGEEDGDDIVEIHVGEATPISTSMSPACQVCHDLMQMFAASRERPPATTKIVLGSFEEAMSTKCQWHKPLVERFVEYCQQPGRWRTESDDLGVLFTGEQPEIAASVSKLGSVLSLVLANKSHLSTDPIRKGRIVDPMYMDLNMLKHWKDECLTSHGKRCQNPMKIWHTRPAWLVDVKQRCIVPGDSSTVGSSSFVALSYRWGSKPSVGVVPESLLDLQRPGILDEDQASGWVSQLMPSMVRHAMYLTSVLGERYLWVDSLCIVHGGSTTTEQLSLMSAFYASATVVIIATDGDAQDGIAGLKDIPKSLPRDAQQWLIPFGDDETIVARSSSPFTLIHGGPYYARGWTFQEYKMASRKIFLKDGLAHWECQRSLWHEDLVQGVELKKYIEPRLREILAGFPGLDGLANLIGNYNNLELRYEEDALPGITGLLSVLSRSFTGGFLYGIPETFFDRALGWRPVWPHTNLTRRKTSDRPSHLKFAAGLPSWSWVGWQGLVTLGEEAVRVNHRMSAISETFPITLWSTGDSPTTPPHARRPIRSGWYEQRSGWKKSAADLASPLPRGWTRHEVKTGTTSTFRDEPLLWPEGCGGYVYKHENLPDDDYGSTDTFFYPFSVPEITETTPPDMPEQTAYLFCTTQRARLWTRGDKNVDHRFFDADSSLSISMHNATGDAAGKLQLHDHDQLKRLVDASAGTDLGAQVEIVAINRVWTCGNSFNEKEERRCLPQWTLDEYTVLWIEWEGGVAYRSAVGWIERSKWEQLDLEEVDLVMG</sequence>
<comment type="caution">
    <text evidence="2">The sequence shown here is derived from an EMBL/GenBank/DDBJ whole genome shotgun (WGS) entry which is preliminary data.</text>
</comment>
<dbReference type="Proteomes" id="UP001265746">
    <property type="component" value="Unassembled WGS sequence"/>
</dbReference>
<dbReference type="Pfam" id="PF06985">
    <property type="entry name" value="HET"/>
    <property type="match status" value="1"/>
</dbReference>
<dbReference type="PANTHER" id="PTHR33112:SF12">
    <property type="entry name" value="HETEROKARYON INCOMPATIBILITY DOMAIN-CONTAINING PROTEIN"/>
    <property type="match status" value="1"/>
</dbReference>
<reference evidence="2" key="1">
    <citation type="submission" date="2023-06" db="EMBL/GenBank/DDBJ databases">
        <authorList>
            <person name="Noh H."/>
        </authorList>
    </citation>
    <scope>NUCLEOTIDE SEQUENCE</scope>
    <source>
        <strain evidence="2">DUCC20226</strain>
    </source>
</reference>
<feature type="domain" description="Heterokaryon incompatibility" evidence="1">
    <location>
        <begin position="215"/>
        <end position="371"/>
    </location>
</feature>
<gene>
    <name evidence="2" type="ORF">N8I77_004558</name>
</gene>
<name>A0AAD9SMI2_PHOAM</name>
<evidence type="ECO:0000313" key="3">
    <source>
        <dbReference type="Proteomes" id="UP001265746"/>
    </source>
</evidence>
<evidence type="ECO:0000313" key="2">
    <source>
        <dbReference type="EMBL" id="KAK2611191.1"/>
    </source>
</evidence>
<organism evidence="2 3">
    <name type="scientific">Phomopsis amygdali</name>
    <name type="common">Fusicoccum amygdali</name>
    <dbReference type="NCBI Taxonomy" id="1214568"/>
    <lineage>
        <taxon>Eukaryota</taxon>
        <taxon>Fungi</taxon>
        <taxon>Dikarya</taxon>
        <taxon>Ascomycota</taxon>
        <taxon>Pezizomycotina</taxon>
        <taxon>Sordariomycetes</taxon>
        <taxon>Sordariomycetidae</taxon>
        <taxon>Diaporthales</taxon>
        <taxon>Diaporthaceae</taxon>
        <taxon>Diaporthe</taxon>
    </lineage>
</organism>
<dbReference type="AlphaFoldDB" id="A0AAD9SMI2"/>
<protein>
    <recommendedName>
        <fullName evidence="1">Heterokaryon incompatibility domain-containing protein</fullName>
    </recommendedName>
</protein>
<dbReference type="PANTHER" id="PTHR33112">
    <property type="entry name" value="DOMAIN PROTEIN, PUTATIVE-RELATED"/>
    <property type="match status" value="1"/>
</dbReference>
<accession>A0AAD9SMI2</accession>
<proteinExistence type="predicted"/>
<evidence type="ECO:0000259" key="1">
    <source>
        <dbReference type="Pfam" id="PF06985"/>
    </source>
</evidence>
<dbReference type="EMBL" id="JAUJFL010000002">
    <property type="protein sequence ID" value="KAK2611191.1"/>
    <property type="molecule type" value="Genomic_DNA"/>
</dbReference>